<accession>A0ABD0LB23</accession>
<protein>
    <submittedName>
        <fullName evidence="2">Uncharacterized protein</fullName>
    </submittedName>
</protein>
<keyword evidence="3" id="KW-1185">Reference proteome</keyword>
<evidence type="ECO:0000313" key="3">
    <source>
        <dbReference type="Proteomes" id="UP001519460"/>
    </source>
</evidence>
<sequence>MEEWSRDSLSKAERPQVLAIRLSITDVRKKMNGLYYVFLSGAARDQIVLPPVTENDHRESIHGHKKRAKRWSPLTNRKNQKMTEMEHQLRNCMSTYSIRSHSLGFLCYLLA</sequence>
<name>A0ABD0LB23_9CAEN</name>
<dbReference type="Proteomes" id="UP001519460">
    <property type="component" value="Unassembled WGS sequence"/>
</dbReference>
<feature type="region of interest" description="Disordered" evidence="1">
    <location>
        <begin position="54"/>
        <end position="77"/>
    </location>
</feature>
<reference evidence="2 3" key="1">
    <citation type="journal article" date="2023" name="Sci. Data">
        <title>Genome assembly of the Korean intertidal mud-creeper Batillaria attramentaria.</title>
        <authorList>
            <person name="Patra A.K."/>
            <person name="Ho P.T."/>
            <person name="Jun S."/>
            <person name="Lee S.J."/>
            <person name="Kim Y."/>
            <person name="Won Y.J."/>
        </authorList>
    </citation>
    <scope>NUCLEOTIDE SEQUENCE [LARGE SCALE GENOMIC DNA]</scope>
    <source>
        <strain evidence="2">Wonlab-2016</strain>
    </source>
</reference>
<dbReference type="EMBL" id="JACVVK020000067">
    <property type="protein sequence ID" value="KAK7496471.1"/>
    <property type="molecule type" value="Genomic_DNA"/>
</dbReference>
<gene>
    <name evidence="2" type="ORF">BaRGS_00012393</name>
</gene>
<evidence type="ECO:0000313" key="2">
    <source>
        <dbReference type="EMBL" id="KAK7496471.1"/>
    </source>
</evidence>
<organism evidence="2 3">
    <name type="scientific">Batillaria attramentaria</name>
    <dbReference type="NCBI Taxonomy" id="370345"/>
    <lineage>
        <taxon>Eukaryota</taxon>
        <taxon>Metazoa</taxon>
        <taxon>Spiralia</taxon>
        <taxon>Lophotrochozoa</taxon>
        <taxon>Mollusca</taxon>
        <taxon>Gastropoda</taxon>
        <taxon>Caenogastropoda</taxon>
        <taxon>Sorbeoconcha</taxon>
        <taxon>Cerithioidea</taxon>
        <taxon>Batillariidae</taxon>
        <taxon>Batillaria</taxon>
    </lineage>
</organism>
<evidence type="ECO:0000256" key="1">
    <source>
        <dbReference type="SAM" id="MobiDB-lite"/>
    </source>
</evidence>
<proteinExistence type="predicted"/>
<dbReference type="AlphaFoldDB" id="A0ABD0LB23"/>
<comment type="caution">
    <text evidence="2">The sequence shown here is derived from an EMBL/GenBank/DDBJ whole genome shotgun (WGS) entry which is preliminary data.</text>
</comment>